<keyword evidence="2" id="KW-1003">Cell membrane</keyword>
<protein>
    <submittedName>
        <fullName evidence="7">Membrane protein</fullName>
    </submittedName>
</protein>
<keyword evidence="4 6" id="KW-1133">Transmembrane helix</keyword>
<evidence type="ECO:0000256" key="6">
    <source>
        <dbReference type="SAM" id="Phobius"/>
    </source>
</evidence>
<name>A0A8J3FPA9_9ACTN</name>
<organism evidence="7 8">
    <name type="scientific">Mangrovihabitans endophyticus</name>
    <dbReference type="NCBI Taxonomy" id="1751298"/>
    <lineage>
        <taxon>Bacteria</taxon>
        <taxon>Bacillati</taxon>
        <taxon>Actinomycetota</taxon>
        <taxon>Actinomycetes</taxon>
        <taxon>Micromonosporales</taxon>
        <taxon>Micromonosporaceae</taxon>
        <taxon>Mangrovihabitans</taxon>
    </lineage>
</organism>
<comment type="caution">
    <text evidence="7">The sequence shown here is derived from an EMBL/GenBank/DDBJ whole genome shotgun (WGS) entry which is preliminary data.</text>
</comment>
<keyword evidence="5 6" id="KW-0472">Membrane</keyword>
<feature type="transmembrane region" description="Helical" evidence="6">
    <location>
        <begin position="19"/>
        <end position="39"/>
    </location>
</feature>
<keyword evidence="3 6" id="KW-0812">Transmembrane</keyword>
<dbReference type="GO" id="GO:0005886">
    <property type="term" value="C:plasma membrane"/>
    <property type="evidence" value="ECO:0007669"/>
    <property type="project" value="UniProtKB-SubCell"/>
</dbReference>
<keyword evidence="8" id="KW-1185">Reference proteome</keyword>
<accession>A0A8J3FPA9</accession>
<feature type="transmembrane region" description="Helical" evidence="6">
    <location>
        <begin position="51"/>
        <end position="73"/>
    </location>
</feature>
<evidence type="ECO:0000256" key="1">
    <source>
        <dbReference type="ARBA" id="ARBA00004651"/>
    </source>
</evidence>
<feature type="transmembrane region" description="Helical" evidence="6">
    <location>
        <begin position="170"/>
        <end position="187"/>
    </location>
</feature>
<feature type="transmembrane region" description="Helical" evidence="6">
    <location>
        <begin position="128"/>
        <end position="150"/>
    </location>
</feature>
<evidence type="ECO:0000313" key="7">
    <source>
        <dbReference type="EMBL" id="GGK99788.1"/>
    </source>
</evidence>
<evidence type="ECO:0000313" key="8">
    <source>
        <dbReference type="Proteomes" id="UP000656042"/>
    </source>
</evidence>
<dbReference type="EMBL" id="BMMX01000017">
    <property type="protein sequence ID" value="GGK99788.1"/>
    <property type="molecule type" value="Genomic_DNA"/>
</dbReference>
<dbReference type="AlphaFoldDB" id="A0A8J3FPA9"/>
<comment type="subcellular location">
    <subcellularLocation>
        <location evidence="1">Cell membrane</location>
        <topology evidence="1">Multi-pass membrane protein</topology>
    </subcellularLocation>
</comment>
<evidence type="ECO:0000256" key="5">
    <source>
        <dbReference type="ARBA" id="ARBA00023136"/>
    </source>
</evidence>
<reference evidence="7" key="2">
    <citation type="submission" date="2020-09" db="EMBL/GenBank/DDBJ databases">
        <authorList>
            <person name="Sun Q."/>
            <person name="Zhou Y."/>
        </authorList>
    </citation>
    <scope>NUCLEOTIDE SEQUENCE</scope>
    <source>
        <strain evidence="7">CGMCC 4.7299</strain>
    </source>
</reference>
<dbReference type="InterPro" id="IPR019108">
    <property type="entry name" value="Caa3_assmbl_CtaG-rel"/>
</dbReference>
<feature type="transmembrane region" description="Helical" evidence="6">
    <location>
        <begin position="240"/>
        <end position="268"/>
    </location>
</feature>
<sequence length="332" mass="36407">MALTAAGPTTAEIAADWSWRPLVLVPLVAAAVLYLWGVLRVRREHPARPWPLGRSAAFLGGLAVLAVALLSAIGRYDTVLFWVHMVQHLMLIMVAPALLIHGRPLILAMHATHNPWHGRIKRVLRSRVVTVVTCPLVAIPLYAAVVVVTHLTSFNNLVVRQPAVAAAEEATYLLVGYLYLLSGFGEEPIRWRLSRPAKILVLVLSMPIDTFTGITLLMTTTNPWPAYAARSWGPDPVTDVHYGGAMMWIAGDTIMIALMLAALVPWVAGRTRSSARLRLVENARRAAMDRYAAYAPASRPGGGDVDEDEARLDAYNAWLAAMAERDRRHGAR</sequence>
<evidence type="ECO:0000256" key="2">
    <source>
        <dbReference type="ARBA" id="ARBA00022475"/>
    </source>
</evidence>
<dbReference type="Proteomes" id="UP000656042">
    <property type="component" value="Unassembled WGS sequence"/>
</dbReference>
<feature type="transmembrane region" description="Helical" evidence="6">
    <location>
        <begin position="199"/>
        <end position="220"/>
    </location>
</feature>
<gene>
    <name evidence="7" type="ORF">GCM10012284_37760</name>
</gene>
<evidence type="ECO:0000256" key="4">
    <source>
        <dbReference type="ARBA" id="ARBA00022989"/>
    </source>
</evidence>
<dbReference type="RefSeq" id="WP_189080562.1">
    <property type="nucleotide sequence ID" value="NZ_BMMX01000017.1"/>
</dbReference>
<proteinExistence type="predicted"/>
<reference evidence="7" key="1">
    <citation type="journal article" date="2014" name="Int. J. Syst. Evol. Microbiol.">
        <title>Complete genome sequence of Corynebacterium casei LMG S-19264T (=DSM 44701T), isolated from a smear-ripened cheese.</title>
        <authorList>
            <consortium name="US DOE Joint Genome Institute (JGI-PGF)"/>
            <person name="Walter F."/>
            <person name="Albersmeier A."/>
            <person name="Kalinowski J."/>
            <person name="Ruckert C."/>
        </authorList>
    </citation>
    <scope>NUCLEOTIDE SEQUENCE</scope>
    <source>
        <strain evidence="7">CGMCC 4.7299</strain>
    </source>
</reference>
<feature type="transmembrane region" description="Helical" evidence="6">
    <location>
        <begin position="79"/>
        <end position="100"/>
    </location>
</feature>
<evidence type="ECO:0000256" key="3">
    <source>
        <dbReference type="ARBA" id="ARBA00022692"/>
    </source>
</evidence>
<dbReference type="Pfam" id="PF09678">
    <property type="entry name" value="Caa3_CtaG"/>
    <property type="match status" value="1"/>
</dbReference>